<sequence>MRAHIRAVIRAMRLALEADELELCGEIGIAAYRVSNEEEREVLETFLGPNAARLAGIDR</sequence>
<dbReference type="EMBL" id="CP110636">
    <property type="protein sequence ID" value="UZJ30627.1"/>
    <property type="molecule type" value="Genomic_DNA"/>
</dbReference>
<name>A0ABY6PBK3_9ACTN</name>
<organism evidence="1 2">
    <name type="scientific">Streptomyces endophytica</name>
    <dbReference type="NCBI Taxonomy" id="2991496"/>
    <lineage>
        <taxon>Bacteria</taxon>
        <taxon>Bacillati</taxon>
        <taxon>Actinomycetota</taxon>
        <taxon>Actinomycetes</taxon>
        <taxon>Kitasatosporales</taxon>
        <taxon>Streptomycetaceae</taxon>
        <taxon>Streptomyces</taxon>
    </lineage>
</organism>
<accession>A0ABY6PBK3</accession>
<reference evidence="1" key="1">
    <citation type="submission" date="2022-11" db="EMBL/GenBank/DDBJ databases">
        <title>Identification and genomic analyses of a novel endophytic actinobacterium Streptomyces endophytica sp. nov. with potential for biocontrol of Yam anthracnose.</title>
        <authorList>
            <person name="Huang X."/>
        </authorList>
    </citation>
    <scope>NUCLEOTIDE SEQUENCE</scope>
    <source>
        <strain evidence="1">HNM0140</strain>
    </source>
</reference>
<evidence type="ECO:0000313" key="2">
    <source>
        <dbReference type="Proteomes" id="UP001164959"/>
    </source>
</evidence>
<evidence type="ECO:0000313" key="1">
    <source>
        <dbReference type="EMBL" id="UZJ30627.1"/>
    </source>
</evidence>
<dbReference type="RefSeq" id="WP_265362062.1">
    <property type="nucleotide sequence ID" value="NZ_CP110636.1"/>
</dbReference>
<proteinExistence type="predicted"/>
<dbReference type="Proteomes" id="UP001164959">
    <property type="component" value="Chromosome"/>
</dbReference>
<gene>
    <name evidence="1" type="ORF">OJ254_09980</name>
</gene>
<keyword evidence="2" id="KW-1185">Reference proteome</keyword>
<protein>
    <submittedName>
        <fullName evidence="1">Uncharacterized protein</fullName>
    </submittedName>
</protein>